<evidence type="ECO:0000313" key="11">
    <source>
        <dbReference type="Proteomes" id="UP000095192"/>
    </source>
</evidence>
<keyword evidence="3" id="KW-0862">Zinc</keyword>
<dbReference type="InterPro" id="IPR050673">
    <property type="entry name" value="Mito_inner_translocase_sub"/>
</dbReference>
<keyword evidence="2" id="KW-0479">Metal-binding</keyword>
<evidence type="ECO:0000313" key="10">
    <source>
        <dbReference type="EMBL" id="OEH80408.1"/>
    </source>
</evidence>
<evidence type="ECO:0000256" key="6">
    <source>
        <dbReference type="ARBA" id="ARBA00023128"/>
    </source>
</evidence>
<evidence type="ECO:0000259" key="9">
    <source>
        <dbReference type="Pfam" id="PF02953"/>
    </source>
</evidence>
<comment type="similarity">
    <text evidence="8">Belongs to the small Tim family.</text>
</comment>
<organism evidence="10 11">
    <name type="scientific">Cyclospora cayetanensis</name>
    <dbReference type="NCBI Taxonomy" id="88456"/>
    <lineage>
        <taxon>Eukaryota</taxon>
        <taxon>Sar</taxon>
        <taxon>Alveolata</taxon>
        <taxon>Apicomplexa</taxon>
        <taxon>Conoidasida</taxon>
        <taxon>Coccidia</taxon>
        <taxon>Eucoccidiorida</taxon>
        <taxon>Eimeriorina</taxon>
        <taxon>Eimeriidae</taxon>
        <taxon>Cyclospora</taxon>
    </lineage>
</organism>
<accession>A0A1D3DAD4</accession>
<evidence type="ECO:0000256" key="2">
    <source>
        <dbReference type="ARBA" id="ARBA00022723"/>
    </source>
</evidence>
<dbReference type="InterPro" id="IPR035427">
    <property type="entry name" value="Tim10-like_dom_sf"/>
</dbReference>
<comment type="domain">
    <text evidence="8">The twin CX3C motif contains 4 conserved Cys residues that form 2 disulfide bonds in the mitochondrial intermembrane space.</text>
</comment>
<feature type="domain" description="Tim10-like" evidence="9">
    <location>
        <begin position="26"/>
        <end position="85"/>
    </location>
</feature>
<dbReference type="Pfam" id="PF02953">
    <property type="entry name" value="zf-Tim10_DDP"/>
    <property type="match status" value="1"/>
</dbReference>
<dbReference type="EMBL" id="JROU02000086">
    <property type="protein sequence ID" value="OEH80408.1"/>
    <property type="molecule type" value="Genomic_DNA"/>
</dbReference>
<name>A0A1D3DAD4_9EIME</name>
<dbReference type="SUPFAM" id="SSF144122">
    <property type="entry name" value="Tim10-like"/>
    <property type="match status" value="1"/>
</dbReference>
<gene>
    <name evidence="10" type="ORF">cyc_04945</name>
</gene>
<sequence>MSAVPNIPGLEQLPAKERSLVMAELNRLQLKDSMDTYNSLVERCFNECVREFRAKDLDSKEMACIGSCVRKFMEFSARLGQRFAEKNMASN</sequence>
<evidence type="ECO:0000256" key="4">
    <source>
        <dbReference type="ARBA" id="ARBA00022927"/>
    </source>
</evidence>
<dbReference type="Gene3D" id="1.10.287.810">
    <property type="entry name" value="Mitochondrial import inner membrane translocase subunit tim13 like domains"/>
    <property type="match status" value="1"/>
</dbReference>
<reference evidence="10 11" key="1">
    <citation type="journal article" date="2016" name="BMC Genomics">
        <title>Comparative genomics reveals Cyclospora cayetanensis possesses coccidia-like metabolism and invasion components but unique surface antigens.</title>
        <authorList>
            <person name="Liu S."/>
            <person name="Wang L."/>
            <person name="Zheng H."/>
            <person name="Xu Z."/>
            <person name="Roellig D.M."/>
            <person name="Li N."/>
            <person name="Frace M.A."/>
            <person name="Tang K."/>
            <person name="Arrowood M.J."/>
            <person name="Moss D.M."/>
            <person name="Zhang L."/>
            <person name="Feng Y."/>
            <person name="Xiao L."/>
        </authorList>
    </citation>
    <scope>NUCLEOTIDE SEQUENCE [LARGE SCALE GENOMIC DNA]</scope>
    <source>
        <strain evidence="10 11">CHN_HEN01</strain>
    </source>
</reference>
<keyword evidence="8" id="KW-0999">Mitochondrion inner membrane</keyword>
<dbReference type="VEuPathDB" id="ToxoDB:cyc_04945"/>
<evidence type="ECO:0000256" key="3">
    <source>
        <dbReference type="ARBA" id="ARBA00022833"/>
    </source>
</evidence>
<protein>
    <recommendedName>
        <fullName evidence="8">Mitochondrial import inner membrane translocase subunit</fullName>
    </recommendedName>
</protein>
<comment type="function">
    <text evidence="8">Mitochondrial intermembrane chaperone that participates in the import and insertion of some multi-pass transmembrane proteins into the mitochondrial inner membrane. Also required for the transfer of beta-barrel precursors from the TOM complex to the sorting and assembly machinery (SAM complex) of the outer membrane. Acts as a chaperone-like protein that protects the hydrophobic precursors from aggregation and guide them through the mitochondrial intermembrane space.</text>
</comment>
<keyword evidence="11" id="KW-1185">Reference proteome</keyword>
<dbReference type="PANTHER" id="PTHR13172">
    <property type="entry name" value="MITOCHONDRIAL IMPORT INNER MEMBRANE TRANSLOCASE SUBUNIT TIM9B"/>
    <property type="match status" value="1"/>
</dbReference>
<dbReference type="InParanoid" id="A0A1D3DAD4"/>
<dbReference type="GO" id="GO:0005743">
    <property type="term" value="C:mitochondrial inner membrane"/>
    <property type="evidence" value="ECO:0007669"/>
    <property type="project" value="UniProtKB-SubCell"/>
</dbReference>
<dbReference type="GO" id="GO:0015031">
    <property type="term" value="P:protein transport"/>
    <property type="evidence" value="ECO:0007669"/>
    <property type="project" value="UniProtKB-KW"/>
</dbReference>
<dbReference type="Proteomes" id="UP000095192">
    <property type="component" value="Unassembled WGS sequence"/>
</dbReference>
<keyword evidence="5 8" id="KW-0811">Translocation</keyword>
<dbReference type="FunCoup" id="A0A1D3DAD4">
    <property type="interactions" value="308"/>
</dbReference>
<keyword evidence="8" id="KW-0472">Membrane</keyword>
<keyword evidence="4 8" id="KW-0653">Protein transport</keyword>
<comment type="caution">
    <text evidence="10">The sequence shown here is derived from an EMBL/GenBank/DDBJ whole genome shotgun (WGS) entry which is preliminary data.</text>
</comment>
<evidence type="ECO:0000256" key="8">
    <source>
        <dbReference type="RuleBase" id="RU367043"/>
    </source>
</evidence>
<keyword evidence="1 8" id="KW-0813">Transport</keyword>
<keyword evidence="8" id="KW-0143">Chaperone</keyword>
<keyword evidence="6 8" id="KW-0496">Mitochondrion</keyword>
<evidence type="ECO:0000256" key="7">
    <source>
        <dbReference type="ARBA" id="ARBA00023157"/>
    </source>
</evidence>
<dbReference type="GO" id="GO:0046872">
    <property type="term" value="F:metal ion binding"/>
    <property type="evidence" value="ECO:0007669"/>
    <property type="project" value="UniProtKB-KW"/>
</dbReference>
<dbReference type="AlphaFoldDB" id="A0A1D3DAD4"/>
<comment type="subcellular location">
    <subcellularLocation>
        <location evidence="8">Mitochondrion inner membrane</location>
        <topology evidence="8">Peripheral membrane protein</topology>
        <orientation evidence="8">Intermembrane side</orientation>
    </subcellularLocation>
</comment>
<evidence type="ECO:0000256" key="5">
    <source>
        <dbReference type="ARBA" id="ARBA00023010"/>
    </source>
</evidence>
<proteinExistence type="inferred from homology"/>
<dbReference type="InterPro" id="IPR004217">
    <property type="entry name" value="Tim10-like"/>
</dbReference>
<comment type="subunit">
    <text evidence="8">Heterohexamer.</text>
</comment>
<keyword evidence="7 8" id="KW-1015">Disulfide bond</keyword>
<evidence type="ECO:0000256" key="1">
    <source>
        <dbReference type="ARBA" id="ARBA00022448"/>
    </source>
</evidence>